<keyword evidence="1" id="KW-0812">Transmembrane</keyword>
<name>A0A917MYP5_9BACT</name>
<evidence type="ECO:0000256" key="1">
    <source>
        <dbReference type="SAM" id="Phobius"/>
    </source>
</evidence>
<accession>A0A917MYP5</accession>
<sequence length="183" mass="20807">MSTKKRIEQQIFDLQQVNSRSSEINQKLDELVQLLSETELDSDTIQSLQQKFNNAVDTNTSNKESIEAFRQLDDPNLSREEMLDNLSLLLTTNPIDSKVSSAYIKRSLLSRIVLGLIGFTLIVLGMGMIVMPAPPYFEMFTLFYFTTDDGITIMDVISLLIVLCGVYLLINVFKSQKNDKRAR</sequence>
<dbReference type="RefSeq" id="WP_188957756.1">
    <property type="nucleotide sequence ID" value="NZ_BMIB01000005.1"/>
</dbReference>
<organism evidence="2 3">
    <name type="scientific">Filimonas zeae</name>
    <dbReference type="NCBI Taxonomy" id="1737353"/>
    <lineage>
        <taxon>Bacteria</taxon>
        <taxon>Pseudomonadati</taxon>
        <taxon>Bacteroidota</taxon>
        <taxon>Chitinophagia</taxon>
        <taxon>Chitinophagales</taxon>
        <taxon>Chitinophagaceae</taxon>
        <taxon>Filimonas</taxon>
    </lineage>
</organism>
<keyword evidence="3" id="KW-1185">Reference proteome</keyword>
<evidence type="ECO:0000313" key="3">
    <source>
        <dbReference type="Proteomes" id="UP000627292"/>
    </source>
</evidence>
<evidence type="ECO:0000313" key="2">
    <source>
        <dbReference type="EMBL" id="GGH80088.1"/>
    </source>
</evidence>
<proteinExistence type="predicted"/>
<feature type="transmembrane region" description="Helical" evidence="1">
    <location>
        <begin position="108"/>
        <end position="131"/>
    </location>
</feature>
<keyword evidence="1" id="KW-0472">Membrane</keyword>
<reference evidence="2" key="1">
    <citation type="journal article" date="2014" name="Int. J. Syst. Evol. Microbiol.">
        <title>Complete genome sequence of Corynebacterium casei LMG S-19264T (=DSM 44701T), isolated from a smear-ripened cheese.</title>
        <authorList>
            <consortium name="US DOE Joint Genome Institute (JGI-PGF)"/>
            <person name="Walter F."/>
            <person name="Albersmeier A."/>
            <person name="Kalinowski J."/>
            <person name="Ruckert C."/>
        </authorList>
    </citation>
    <scope>NUCLEOTIDE SEQUENCE</scope>
    <source>
        <strain evidence="2">CGMCC 1.15290</strain>
    </source>
</reference>
<reference evidence="2" key="2">
    <citation type="submission" date="2020-09" db="EMBL/GenBank/DDBJ databases">
        <authorList>
            <person name="Sun Q."/>
            <person name="Zhou Y."/>
        </authorList>
    </citation>
    <scope>NUCLEOTIDE SEQUENCE</scope>
    <source>
        <strain evidence="2">CGMCC 1.15290</strain>
    </source>
</reference>
<protein>
    <submittedName>
        <fullName evidence="2">Uncharacterized protein</fullName>
    </submittedName>
</protein>
<dbReference type="Proteomes" id="UP000627292">
    <property type="component" value="Unassembled WGS sequence"/>
</dbReference>
<gene>
    <name evidence="2" type="ORF">GCM10011379_50440</name>
</gene>
<comment type="caution">
    <text evidence="2">The sequence shown here is derived from an EMBL/GenBank/DDBJ whole genome shotgun (WGS) entry which is preliminary data.</text>
</comment>
<dbReference type="EMBL" id="BMIB01000005">
    <property type="protein sequence ID" value="GGH80088.1"/>
    <property type="molecule type" value="Genomic_DNA"/>
</dbReference>
<dbReference type="AlphaFoldDB" id="A0A917MYP5"/>
<keyword evidence="1" id="KW-1133">Transmembrane helix</keyword>
<feature type="transmembrane region" description="Helical" evidence="1">
    <location>
        <begin position="151"/>
        <end position="173"/>
    </location>
</feature>